<dbReference type="Gene3D" id="2.60.34.30">
    <property type="entry name" value="Competence, DNA-entry nuclease inhibitor, ComJ"/>
    <property type="match status" value="1"/>
</dbReference>
<reference evidence="2 3" key="1">
    <citation type="submission" date="2013-09" db="EMBL/GenBank/DDBJ databases">
        <authorList>
            <person name="Zeng Z."/>
            <person name="Chen C."/>
        </authorList>
    </citation>
    <scope>NUCLEOTIDE SEQUENCE [LARGE SCALE GENOMIC DNA]</scope>
    <source>
        <strain evidence="2 3">F44-8</strain>
    </source>
</reference>
<keyword evidence="1" id="KW-0732">Signal</keyword>
<dbReference type="eggNOG" id="ENOG5030IWB">
    <property type="taxonomic scope" value="Bacteria"/>
</dbReference>
<protein>
    <submittedName>
        <fullName evidence="2">Uncharacterized protein</fullName>
    </submittedName>
</protein>
<evidence type="ECO:0000313" key="2">
    <source>
        <dbReference type="EMBL" id="KGO78636.1"/>
    </source>
</evidence>
<keyword evidence="3" id="KW-1185">Reference proteome</keyword>
<dbReference type="RefSeq" id="WP_035136273.1">
    <property type="nucleotide sequence ID" value="NZ_JRLV01000038.1"/>
</dbReference>
<dbReference type="AlphaFoldDB" id="A0A0A2LHF9"/>
<proteinExistence type="predicted"/>
<dbReference type="STRING" id="1406840.Q763_17475"/>
<accession>A0A0A2LHF9</accession>
<dbReference type="Proteomes" id="UP000030129">
    <property type="component" value="Unassembled WGS sequence"/>
</dbReference>
<sequence length="180" mass="20698">MKKLIALLILITGFCSAQTQNITHTFNFYTEYHQFYLEDKEAKMDSNSNEFWTDEAFEARFATEQGIIAVGTYCYGNIKGEITVLQNPVKDIDYSLYDHVVEGGINISSGELLIMDCPTSTVELTIKVTPGKYRVRVYGSNFKSVAETDLANESDNDYYKIEIWPDDDMERKVLKQFSYR</sequence>
<feature type="chain" id="PRO_5001991171" evidence="1">
    <location>
        <begin position="18"/>
        <end position="180"/>
    </location>
</feature>
<gene>
    <name evidence="2" type="ORF">Q763_17475</name>
</gene>
<evidence type="ECO:0000256" key="1">
    <source>
        <dbReference type="SAM" id="SignalP"/>
    </source>
</evidence>
<feature type="signal peptide" evidence="1">
    <location>
        <begin position="1"/>
        <end position="17"/>
    </location>
</feature>
<name>A0A0A2LHF9_9FLAO</name>
<evidence type="ECO:0000313" key="3">
    <source>
        <dbReference type="Proteomes" id="UP000030129"/>
    </source>
</evidence>
<dbReference type="EMBL" id="JRLV01000038">
    <property type="protein sequence ID" value="KGO78636.1"/>
    <property type="molecule type" value="Genomic_DNA"/>
</dbReference>
<comment type="caution">
    <text evidence="2">The sequence shown here is derived from an EMBL/GenBank/DDBJ whole genome shotgun (WGS) entry which is preliminary data.</text>
</comment>
<organism evidence="2 3">
    <name type="scientific">Flavobacterium beibuense F44-8</name>
    <dbReference type="NCBI Taxonomy" id="1406840"/>
    <lineage>
        <taxon>Bacteria</taxon>
        <taxon>Pseudomonadati</taxon>
        <taxon>Bacteroidota</taxon>
        <taxon>Flavobacteriia</taxon>
        <taxon>Flavobacteriales</taxon>
        <taxon>Flavobacteriaceae</taxon>
        <taxon>Flavobacterium</taxon>
    </lineage>
</organism>
<dbReference type="InterPro" id="IPR038691">
    <property type="entry name" value="ComJ_sf"/>
</dbReference>